<dbReference type="InterPro" id="IPR011990">
    <property type="entry name" value="TPR-like_helical_dom_sf"/>
</dbReference>
<dbReference type="SMART" id="SM00530">
    <property type="entry name" value="HTH_XRE"/>
    <property type="match status" value="1"/>
</dbReference>
<dbReference type="PROSITE" id="PS50943">
    <property type="entry name" value="HTH_CROC1"/>
    <property type="match status" value="1"/>
</dbReference>
<proteinExistence type="predicted"/>
<reference evidence="3" key="1">
    <citation type="journal article" date="2019" name="Int. J. Syst. Evol. Microbiol.">
        <title>The Global Catalogue of Microorganisms (GCM) 10K type strain sequencing project: providing services to taxonomists for standard genome sequencing and annotation.</title>
        <authorList>
            <consortium name="The Broad Institute Genomics Platform"/>
            <consortium name="The Broad Institute Genome Sequencing Center for Infectious Disease"/>
            <person name="Wu L."/>
            <person name="Ma J."/>
        </authorList>
    </citation>
    <scope>NUCLEOTIDE SEQUENCE [LARGE SCALE GENOMIC DNA]</scope>
    <source>
        <strain evidence="3">XZYJ18</strain>
    </source>
</reference>
<sequence>MEPRRRELAQRRKCLGLTQEGLAGLLGVERSTVVRWERGEREPQPWIRPKLARGLQISLEHLDRLLAGADESSHRMGYIDDRDSGIALRTHPDPTEIDDMKRRELLRLFSMAGTVMALPSAQIIDVERVSSAADPRSRPDAALLGEYAQLNTHLWRVFALTDVKGQILPLVLDQLGVLSDQLSRVRSQADHRSLCGLAADLFQLAGELFFDGDRYTSAAHCYTLAATAGKEAGAFDLWACALTRHAFISVYERRFTQASPMLELAAAVARRGDGSSSTRHWVAAVQAENFAGLGDLSACQRALDAAAHVQGLKGSVHNGGWLRFDGSRLAEERGTCYTALGRDDLAESVLTDALSGSLTIRRKASVLTDLAMLGVRRRDPDQVVTYVDTALAAARRTGSRVIGRKLHGLQPHLEPLLAHSQVRRIDADITALFNSPSING</sequence>
<dbReference type="InterPro" id="IPR001387">
    <property type="entry name" value="Cro/C1-type_HTH"/>
</dbReference>
<dbReference type="Pfam" id="PF01381">
    <property type="entry name" value="HTH_3"/>
    <property type="match status" value="1"/>
</dbReference>
<dbReference type="Gene3D" id="1.10.260.40">
    <property type="entry name" value="lambda repressor-like DNA-binding domains"/>
    <property type="match status" value="1"/>
</dbReference>
<gene>
    <name evidence="2" type="ORF">ACFO4E_00435</name>
</gene>
<dbReference type="SUPFAM" id="SSF47413">
    <property type="entry name" value="lambda repressor-like DNA-binding domains"/>
    <property type="match status" value="1"/>
</dbReference>
<dbReference type="Proteomes" id="UP001595923">
    <property type="component" value="Unassembled WGS sequence"/>
</dbReference>
<evidence type="ECO:0000259" key="1">
    <source>
        <dbReference type="PROSITE" id="PS50943"/>
    </source>
</evidence>
<dbReference type="CDD" id="cd00093">
    <property type="entry name" value="HTH_XRE"/>
    <property type="match status" value="1"/>
</dbReference>
<keyword evidence="3" id="KW-1185">Reference proteome</keyword>
<dbReference type="SUPFAM" id="SSF48452">
    <property type="entry name" value="TPR-like"/>
    <property type="match status" value="1"/>
</dbReference>
<organism evidence="2 3">
    <name type="scientific">Nocardiopsis mangrovi</name>
    <dbReference type="NCBI Taxonomy" id="1179818"/>
    <lineage>
        <taxon>Bacteria</taxon>
        <taxon>Bacillati</taxon>
        <taxon>Actinomycetota</taxon>
        <taxon>Actinomycetes</taxon>
        <taxon>Streptosporangiales</taxon>
        <taxon>Nocardiopsidaceae</taxon>
        <taxon>Nocardiopsis</taxon>
    </lineage>
</organism>
<feature type="domain" description="HTH cro/C1-type" evidence="1">
    <location>
        <begin position="8"/>
        <end position="62"/>
    </location>
</feature>
<name>A0ABV9DR94_9ACTN</name>
<dbReference type="InterPro" id="IPR010982">
    <property type="entry name" value="Lambda_DNA-bd_dom_sf"/>
</dbReference>
<evidence type="ECO:0000313" key="2">
    <source>
        <dbReference type="EMBL" id="MFC4560314.1"/>
    </source>
</evidence>
<evidence type="ECO:0000313" key="3">
    <source>
        <dbReference type="Proteomes" id="UP001595923"/>
    </source>
</evidence>
<dbReference type="RefSeq" id="WP_378570360.1">
    <property type="nucleotide sequence ID" value="NZ_JBHSFQ010000001.1"/>
</dbReference>
<dbReference type="EMBL" id="JBHSFQ010000001">
    <property type="protein sequence ID" value="MFC4560314.1"/>
    <property type="molecule type" value="Genomic_DNA"/>
</dbReference>
<accession>A0ABV9DR94</accession>
<comment type="caution">
    <text evidence="2">The sequence shown here is derived from an EMBL/GenBank/DDBJ whole genome shotgun (WGS) entry which is preliminary data.</text>
</comment>
<protein>
    <submittedName>
        <fullName evidence="2">Helix-turn-helix transcriptional regulator</fullName>
    </submittedName>
</protein>